<proteinExistence type="predicted"/>
<dbReference type="SUPFAM" id="SSF54523">
    <property type="entry name" value="Pili subunits"/>
    <property type="match status" value="1"/>
</dbReference>
<dbReference type="EMBL" id="CP136920">
    <property type="protein sequence ID" value="WOO40039.1"/>
    <property type="molecule type" value="Genomic_DNA"/>
</dbReference>
<dbReference type="Proteomes" id="UP001304300">
    <property type="component" value="Chromosome"/>
</dbReference>
<organism evidence="3 4">
    <name type="scientific">Rubellicoccus peritrichatus</name>
    <dbReference type="NCBI Taxonomy" id="3080537"/>
    <lineage>
        <taxon>Bacteria</taxon>
        <taxon>Pseudomonadati</taxon>
        <taxon>Verrucomicrobiota</taxon>
        <taxon>Opitutia</taxon>
        <taxon>Puniceicoccales</taxon>
        <taxon>Cerasicoccaceae</taxon>
        <taxon>Rubellicoccus</taxon>
    </lineage>
</organism>
<evidence type="ECO:0000313" key="3">
    <source>
        <dbReference type="EMBL" id="WOO40039.1"/>
    </source>
</evidence>
<evidence type="ECO:0000256" key="2">
    <source>
        <dbReference type="SAM" id="Phobius"/>
    </source>
</evidence>
<feature type="region of interest" description="Disordered" evidence="1">
    <location>
        <begin position="93"/>
        <end position="114"/>
    </location>
</feature>
<dbReference type="KEGG" id="puo:RZN69_15555"/>
<keyword evidence="2" id="KW-0472">Membrane</keyword>
<keyword evidence="4" id="KW-1185">Reference proteome</keyword>
<dbReference type="AlphaFoldDB" id="A0AAQ3LDG2"/>
<dbReference type="RefSeq" id="WP_317832132.1">
    <property type="nucleotide sequence ID" value="NZ_CP136920.1"/>
</dbReference>
<feature type="transmembrane region" description="Helical" evidence="2">
    <location>
        <begin position="14"/>
        <end position="37"/>
    </location>
</feature>
<evidence type="ECO:0000313" key="4">
    <source>
        <dbReference type="Proteomes" id="UP001304300"/>
    </source>
</evidence>
<name>A0AAQ3LDG2_9BACT</name>
<accession>A0AAQ3LDG2</accession>
<evidence type="ECO:0000256" key="1">
    <source>
        <dbReference type="SAM" id="MobiDB-lite"/>
    </source>
</evidence>
<keyword evidence="2" id="KW-1133">Transmembrane helix</keyword>
<feature type="compositionally biased region" description="Polar residues" evidence="1">
    <location>
        <begin position="104"/>
        <end position="114"/>
    </location>
</feature>
<dbReference type="InterPro" id="IPR045584">
    <property type="entry name" value="Pilin-like"/>
</dbReference>
<dbReference type="NCBIfam" id="TIGR02532">
    <property type="entry name" value="IV_pilin_GFxxxE"/>
    <property type="match status" value="1"/>
</dbReference>
<keyword evidence="2" id="KW-0812">Transmembrane</keyword>
<protein>
    <submittedName>
        <fullName evidence="3">Prepilin-type N-terminal cleavage/methylation domain-containing protein</fullName>
    </submittedName>
</protein>
<gene>
    <name evidence="3" type="ORF">RZN69_15555</name>
</gene>
<dbReference type="InterPro" id="IPR012902">
    <property type="entry name" value="N_methyl_site"/>
</dbReference>
<sequence length="194" mass="21711">MIYRQYQRLPSQGFSLFEVLVVMAFLAILTGIVTLNFDKLIPAAQEKPLERVFVETVQDARIQAVTSGNPVLMSYDEETEKFKLVERTRPEPVVDDEDGFGPQPVTSPRPQQASIGFRNSDKVEVFFYPKLSQPGGLSASGNEFAREPAEYLVFHPSGAATPANVVIRRSNADDFEFLLDAFSSGPLEDKEDYR</sequence>
<reference evidence="3 4" key="1">
    <citation type="submission" date="2023-10" db="EMBL/GenBank/DDBJ databases">
        <title>Rubellicoccus peritrichatus gen. nov., sp. nov., isolated from an algae of coral reef tank.</title>
        <authorList>
            <person name="Luo J."/>
        </authorList>
    </citation>
    <scope>NUCLEOTIDE SEQUENCE [LARGE SCALE GENOMIC DNA]</scope>
    <source>
        <strain evidence="3 4">CR14</strain>
    </source>
</reference>